<dbReference type="GO" id="GO:0006310">
    <property type="term" value="P:DNA recombination"/>
    <property type="evidence" value="ECO:0007669"/>
    <property type="project" value="UniProtKB-KW"/>
</dbReference>
<feature type="non-terminal residue" evidence="11">
    <location>
        <position position="86"/>
    </location>
</feature>
<evidence type="ECO:0000256" key="2">
    <source>
        <dbReference type="ARBA" id="ARBA00022722"/>
    </source>
</evidence>
<keyword evidence="5" id="KW-0378">Hydrolase</keyword>
<comment type="caution">
    <text evidence="11">The sequence shown here is derived from an EMBL/GenBank/DDBJ whole genome shotgun (WGS) entry which is preliminary data.</text>
</comment>
<protein>
    <recommendedName>
        <fullName evidence="13">GAG-pre-integrase domain-containing protein</fullName>
    </recommendedName>
</protein>
<dbReference type="InterPro" id="IPR039537">
    <property type="entry name" value="Retrotran_Ty1/copia-like"/>
</dbReference>
<evidence type="ECO:0000256" key="5">
    <source>
        <dbReference type="ARBA" id="ARBA00022801"/>
    </source>
</evidence>
<dbReference type="PANTHER" id="PTHR42648:SF11">
    <property type="entry name" value="TRANSPOSON TY4-P GAG-POL POLYPROTEIN"/>
    <property type="match status" value="1"/>
</dbReference>
<dbReference type="GO" id="GO:0003964">
    <property type="term" value="F:RNA-directed DNA polymerase activity"/>
    <property type="evidence" value="ECO:0007669"/>
    <property type="project" value="UniProtKB-KW"/>
</dbReference>
<dbReference type="GO" id="GO:0003887">
    <property type="term" value="F:DNA-directed DNA polymerase activity"/>
    <property type="evidence" value="ECO:0007669"/>
    <property type="project" value="UniProtKB-KW"/>
</dbReference>
<dbReference type="GO" id="GO:0046872">
    <property type="term" value="F:metal ion binding"/>
    <property type="evidence" value="ECO:0007669"/>
    <property type="project" value="UniProtKB-KW"/>
</dbReference>
<keyword evidence="2" id="KW-0540">Nuclease</keyword>
<evidence type="ECO:0000256" key="6">
    <source>
        <dbReference type="ARBA" id="ARBA00022842"/>
    </source>
</evidence>
<keyword evidence="10" id="KW-0233">DNA recombination</keyword>
<evidence type="ECO:0000313" key="12">
    <source>
        <dbReference type="Proteomes" id="UP001219525"/>
    </source>
</evidence>
<reference evidence="11" key="1">
    <citation type="submission" date="2023-03" db="EMBL/GenBank/DDBJ databases">
        <title>Massive genome expansion in bonnet fungi (Mycena s.s.) driven by repeated elements and novel gene families across ecological guilds.</title>
        <authorList>
            <consortium name="Lawrence Berkeley National Laboratory"/>
            <person name="Harder C.B."/>
            <person name="Miyauchi S."/>
            <person name="Viragh M."/>
            <person name="Kuo A."/>
            <person name="Thoen E."/>
            <person name="Andreopoulos B."/>
            <person name="Lu D."/>
            <person name="Skrede I."/>
            <person name="Drula E."/>
            <person name="Henrissat B."/>
            <person name="Morin E."/>
            <person name="Kohler A."/>
            <person name="Barry K."/>
            <person name="LaButti K."/>
            <person name="Morin E."/>
            <person name="Salamov A."/>
            <person name="Lipzen A."/>
            <person name="Mereny Z."/>
            <person name="Hegedus B."/>
            <person name="Baldrian P."/>
            <person name="Stursova M."/>
            <person name="Weitz H."/>
            <person name="Taylor A."/>
            <person name="Grigoriev I.V."/>
            <person name="Nagy L.G."/>
            <person name="Martin F."/>
            <person name="Kauserud H."/>
        </authorList>
    </citation>
    <scope>NUCLEOTIDE SEQUENCE</scope>
    <source>
        <strain evidence="11">9144</strain>
    </source>
</reference>
<evidence type="ECO:0000256" key="9">
    <source>
        <dbReference type="ARBA" id="ARBA00022932"/>
    </source>
</evidence>
<dbReference type="AlphaFoldDB" id="A0AAD6USG0"/>
<evidence type="ECO:0000313" key="11">
    <source>
        <dbReference type="EMBL" id="KAJ7189507.1"/>
    </source>
</evidence>
<evidence type="ECO:0000256" key="1">
    <source>
        <dbReference type="ARBA" id="ARBA00022695"/>
    </source>
</evidence>
<dbReference type="GO" id="GO:0015074">
    <property type="term" value="P:DNA integration"/>
    <property type="evidence" value="ECO:0007669"/>
    <property type="project" value="UniProtKB-KW"/>
</dbReference>
<organism evidence="11 12">
    <name type="scientific">Mycena pura</name>
    <dbReference type="NCBI Taxonomy" id="153505"/>
    <lineage>
        <taxon>Eukaryota</taxon>
        <taxon>Fungi</taxon>
        <taxon>Dikarya</taxon>
        <taxon>Basidiomycota</taxon>
        <taxon>Agaricomycotina</taxon>
        <taxon>Agaricomycetes</taxon>
        <taxon>Agaricomycetidae</taxon>
        <taxon>Agaricales</taxon>
        <taxon>Marasmiineae</taxon>
        <taxon>Mycenaceae</taxon>
        <taxon>Mycena</taxon>
    </lineage>
</organism>
<proteinExistence type="predicted"/>
<keyword evidence="3" id="KW-0479">Metal-binding</keyword>
<dbReference type="GO" id="GO:0004519">
    <property type="term" value="F:endonuclease activity"/>
    <property type="evidence" value="ECO:0007669"/>
    <property type="project" value="UniProtKB-KW"/>
</dbReference>
<gene>
    <name evidence="11" type="ORF">GGX14DRAFT_305891</name>
</gene>
<keyword evidence="6" id="KW-0460">Magnesium</keyword>
<keyword evidence="9" id="KW-0808">Transferase</keyword>
<dbReference type="Proteomes" id="UP001219525">
    <property type="component" value="Unassembled WGS sequence"/>
</dbReference>
<dbReference type="EMBL" id="JARJCW010000175">
    <property type="protein sequence ID" value="KAJ7189507.1"/>
    <property type="molecule type" value="Genomic_DNA"/>
</dbReference>
<accession>A0AAD6USG0</accession>
<keyword evidence="12" id="KW-1185">Reference proteome</keyword>
<dbReference type="GO" id="GO:0016787">
    <property type="term" value="F:hydrolase activity"/>
    <property type="evidence" value="ECO:0007669"/>
    <property type="project" value="UniProtKB-KW"/>
</dbReference>
<evidence type="ECO:0000256" key="3">
    <source>
        <dbReference type="ARBA" id="ARBA00022723"/>
    </source>
</evidence>
<sequence>MGHLAISGLERLKRESLVEGLDVDDNSPPFSQCEACVKAKMTTKPYPKEAKDRCENPGELTHSDIWGPARVESLNKSKYAILFTDD</sequence>
<evidence type="ECO:0000256" key="8">
    <source>
        <dbReference type="ARBA" id="ARBA00022918"/>
    </source>
</evidence>
<evidence type="ECO:0000256" key="7">
    <source>
        <dbReference type="ARBA" id="ARBA00022908"/>
    </source>
</evidence>
<name>A0AAD6USG0_9AGAR</name>
<evidence type="ECO:0000256" key="10">
    <source>
        <dbReference type="ARBA" id="ARBA00023172"/>
    </source>
</evidence>
<keyword evidence="7" id="KW-0229">DNA integration</keyword>
<evidence type="ECO:0008006" key="13">
    <source>
        <dbReference type="Google" id="ProtNLM"/>
    </source>
</evidence>
<keyword evidence="9" id="KW-0239">DNA-directed DNA polymerase</keyword>
<keyword evidence="1" id="KW-0548">Nucleotidyltransferase</keyword>
<keyword evidence="4" id="KW-0255">Endonuclease</keyword>
<dbReference type="PANTHER" id="PTHR42648">
    <property type="entry name" value="TRANSPOSASE, PUTATIVE-RELATED"/>
    <property type="match status" value="1"/>
</dbReference>
<keyword evidence="8" id="KW-0695">RNA-directed DNA polymerase</keyword>
<evidence type="ECO:0000256" key="4">
    <source>
        <dbReference type="ARBA" id="ARBA00022759"/>
    </source>
</evidence>